<dbReference type="InterPro" id="IPR009003">
    <property type="entry name" value="Peptidase_S1_PA"/>
</dbReference>
<keyword evidence="4" id="KW-1185">Reference proteome</keyword>
<dbReference type="InterPro" id="IPR056884">
    <property type="entry name" value="NPHP3-like_N"/>
</dbReference>
<keyword evidence="1" id="KW-0677">Repeat</keyword>
<evidence type="ECO:0000256" key="1">
    <source>
        <dbReference type="ARBA" id="ARBA00022737"/>
    </source>
</evidence>
<proteinExistence type="predicted"/>
<name>A0ABP8UQJ9_9ACTN</name>
<reference evidence="4" key="1">
    <citation type="journal article" date="2019" name="Int. J. Syst. Evol. Microbiol.">
        <title>The Global Catalogue of Microorganisms (GCM) 10K type strain sequencing project: providing services to taxonomists for standard genome sequencing and annotation.</title>
        <authorList>
            <consortium name="The Broad Institute Genomics Platform"/>
            <consortium name="The Broad Institute Genome Sequencing Center for Infectious Disease"/>
            <person name="Wu L."/>
            <person name="Ma J."/>
        </authorList>
    </citation>
    <scope>NUCLEOTIDE SEQUENCE [LARGE SCALE GENOMIC DNA]</scope>
    <source>
        <strain evidence="4">JCM 17939</strain>
    </source>
</reference>
<dbReference type="Pfam" id="PF24883">
    <property type="entry name" value="NPHP3_N"/>
    <property type="match status" value="1"/>
</dbReference>
<comment type="caution">
    <text evidence="3">The sequence shown here is derived from an EMBL/GenBank/DDBJ whole genome shotgun (WGS) entry which is preliminary data.</text>
</comment>
<dbReference type="Gene3D" id="1.25.40.10">
    <property type="entry name" value="Tetratricopeptide repeat domain"/>
    <property type="match status" value="4"/>
</dbReference>
<gene>
    <name evidence="3" type="ORF">GCM10023196_085260</name>
</gene>
<dbReference type="Proteomes" id="UP001501442">
    <property type="component" value="Unassembled WGS sequence"/>
</dbReference>
<dbReference type="SUPFAM" id="SSF50494">
    <property type="entry name" value="Trypsin-like serine proteases"/>
    <property type="match status" value="1"/>
</dbReference>
<accession>A0ABP8UQJ9</accession>
<organism evidence="3 4">
    <name type="scientific">Actinoallomurus vinaceus</name>
    <dbReference type="NCBI Taxonomy" id="1080074"/>
    <lineage>
        <taxon>Bacteria</taxon>
        <taxon>Bacillati</taxon>
        <taxon>Actinomycetota</taxon>
        <taxon>Actinomycetes</taxon>
        <taxon>Streptosporangiales</taxon>
        <taxon>Thermomonosporaceae</taxon>
        <taxon>Actinoallomurus</taxon>
    </lineage>
</organism>
<evidence type="ECO:0000313" key="3">
    <source>
        <dbReference type="EMBL" id="GAA4636253.1"/>
    </source>
</evidence>
<dbReference type="SUPFAM" id="SSF48452">
    <property type="entry name" value="TPR-like"/>
    <property type="match status" value="1"/>
</dbReference>
<dbReference type="Gene3D" id="2.40.10.120">
    <property type="match status" value="1"/>
</dbReference>
<protein>
    <recommendedName>
        <fullName evidence="2">Nephrocystin 3-like N-terminal domain-containing protein</fullName>
    </recommendedName>
</protein>
<evidence type="ECO:0000313" key="4">
    <source>
        <dbReference type="Proteomes" id="UP001501442"/>
    </source>
</evidence>
<dbReference type="InterPro" id="IPR011990">
    <property type="entry name" value="TPR-like_helical_dom_sf"/>
</dbReference>
<feature type="domain" description="Nephrocystin 3-like N-terminal" evidence="2">
    <location>
        <begin position="294"/>
        <end position="427"/>
    </location>
</feature>
<evidence type="ECO:0000259" key="2">
    <source>
        <dbReference type="Pfam" id="PF24883"/>
    </source>
</evidence>
<dbReference type="EMBL" id="BAABHK010000017">
    <property type="protein sequence ID" value="GAA4636253.1"/>
    <property type="molecule type" value="Genomic_DNA"/>
</dbReference>
<sequence length="1593" mass="172705">MANARVDMTVGTDGGRRLKGVDIHCVAEVIVLGVDSASRRGSGYLISPDRVLTATHVVQGATDMQVRLDADTDDELIIRASEWFSVGDVTVLLLEARANRDKESSATFGTLTDRAAVVEMHAIGFPRFKLRDDVTGRDGSTSRYRDHHHAVGWTAVLSNRRSGTFELNVSPPERDTDPAVSPWEGMSGSAVWAAGKVVGVVSFDDQREGLNRLTVSRIDRCLETAAEADRQRLGQLLGLTGNGQGLYDVTPRTAEEFVLSAYREQIQDIAPAGGLQGRQAELEELAQFCASNRFYMHLQAPPWAGKTALTSWFVLHPPAGVDVVSFFVTARLSSQADSDAFNEALIEQLAAYLETAVPSLTTLRARDGHRRLLLREAASRAISLGRRLVLVVDGLDEDIGAQQDVDRSSIASLLPKQPIPGLQVIVTRRSHPPLPAEVVPDHPLRTCPPTFLEPSTKARNIKDQAVRELRHLLNGTPLVRDIIGFIAASGGGLTAADMCELVQQPPYLVEGQIESSLGRVINQRLISHPNRERERVYIFAHETLQESAQEQIGELLLEQYRGHLHSWADSYKEAGWLAATPYYLLGEYARLIEQSSDWRRLVSYAIDIRRQDRLFAVTGGDAAALAEIRAAQSLVLRAMAPDLNSMVRLAVHRVSLEGRNSRIPPNLPQVLGLLGLLDKAEALASAISNPEFRIVALICLAVSAAEFGDYDFVENIVKLVPDDDWRMVAWGAHARAVARHDNSSQVERMATAIGSFDKRAEALLRAIAVSVRSGDSGNMDLLLDSIYESGEGDRLLVELAGLVARIGDLRRAEGLAGRAAGREWKAQGLVAVASQAAVRGEAAYASRLIAQAEELVSGVSGGGDHRARVLMDLVGAAANLGDLDRAQRFALSINDRYWRAQALTDLARGLASAGEVRRAQEIAEGIDDSYWRARAFLEVSESLSSTVDPESATYLLEVSESAVVEIADVEERTQSIIDLAIVNARNGNGESAAALLNHVADPFLRAEAIAALSAPDNSISSDYLDRAIHYLSGVERAVKLIIEAAVSVLNSGAANDAERLLVRARKLIPLFRDPYRKAYLLSQLATVSVQLEDYDQANEFVAEAERTARMAVDPERRIEIIGDLAIAAAVAGDINLALRLTETLSDVEVCARTLAAVLAQNRGEVLLDSVITVVRTAENAAETLESPVRRAQTLAELARAMASVNGADEVEELLNRACQAASTIDDAFGCARTLLELLSVFVSVDGDQAQLQSLIHDVELLLDSIYESGEGDRLLVELAGLVARIGDLRRAEGLAGRAAGREWKAQGLVAVASQAAVRGEAAYASRLIAQAEELVSGVSGGGDHRARVLMDLVGAAANLGDLDRAQRFALSINDRYWRAQALTDLARGLASAGEVRRAQEIAEGIDDSYWRARAFLEVSESLSSTVDPESATYLLEVSESAVVEIADVEERTQSIIDLAIVNARNGNARRAIDLLQEQREVVSNRSDGQREAGAISVLAIAAARLGSIDLARTWVRDISDSYWRARTLVGIVEVLCDGDSIAEFEKSEVMDHLLAEALAVAKWQISLNAIAHTRPTVIPVIAEEVKLVMSHWI</sequence>
<dbReference type="Pfam" id="PF13365">
    <property type="entry name" value="Trypsin_2"/>
    <property type="match status" value="1"/>
</dbReference>